<keyword evidence="5" id="KW-0520">NAD</keyword>
<gene>
    <name evidence="7" type="ORF">BV95_01901</name>
</gene>
<dbReference type="AlphaFoldDB" id="A0A081RF83"/>
<dbReference type="RefSeq" id="WP_037450523.1">
    <property type="nucleotide sequence ID" value="NZ_JFHR01000017.1"/>
</dbReference>
<dbReference type="GO" id="GO:0016491">
    <property type="term" value="F:oxidoreductase activity"/>
    <property type="evidence" value="ECO:0007669"/>
    <property type="project" value="UniProtKB-UniRule"/>
</dbReference>
<sequence>MSDVDSSLLKQMFHEARSQNGWSDQPVSDETLAAAYEIAKWGPTSMNTQPMRLLFIRSQEAKERLKPALAPGNVDKVMAAPVVAIVAHDSQFHEHLPRLFPHNPNAPGMFAGNEGLAQATAFRNGTLQGAYFMIALRAVGLDVGPMSGFDPAKVDAEFFAGTTFKSNFLCGIGHGDPAKVMGRLPRFELGEISQTL</sequence>
<feature type="domain" description="Nitroreductase" evidence="6">
    <location>
        <begin position="21"/>
        <end position="157"/>
    </location>
</feature>
<evidence type="ECO:0000256" key="4">
    <source>
        <dbReference type="ARBA" id="ARBA00023002"/>
    </source>
</evidence>
<dbReference type="HAMAP" id="MF_01204">
    <property type="entry name" value="Oxidoreductase_RutE_HadB"/>
    <property type="match status" value="1"/>
</dbReference>
<dbReference type="OrthoDB" id="9784375at2"/>
<organism evidence="7 8">
    <name type="scientific">Sphingobium chlorophenolicum</name>
    <dbReference type="NCBI Taxonomy" id="46429"/>
    <lineage>
        <taxon>Bacteria</taxon>
        <taxon>Pseudomonadati</taxon>
        <taxon>Pseudomonadota</taxon>
        <taxon>Alphaproteobacteria</taxon>
        <taxon>Sphingomonadales</taxon>
        <taxon>Sphingomonadaceae</taxon>
        <taxon>Sphingobium</taxon>
    </lineage>
</organism>
<accession>A0A081RF83</accession>
<comment type="cofactor">
    <cofactor evidence="5">
        <name>FMN</name>
        <dbReference type="ChEBI" id="CHEBI:58210"/>
    </cofactor>
</comment>
<dbReference type="InterPro" id="IPR050461">
    <property type="entry name" value="Nitroreductase_HadB/RutE"/>
</dbReference>
<dbReference type="InterPro" id="IPR000415">
    <property type="entry name" value="Nitroreductase-like"/>
</dbReference>
<keyword evidence="3 5" id="KW-0521">NADP</keyword>
<dbReference type="PATRIC" id="fig|46429.4.peg.1873"/>
<evidence type="ECO:0000256" key="1">
    <source>
        <dbReference type="ARBA" id="ARBA00022630"/>
    </source>
</evidence>
<dbReference type="NCBIfam" id="NF003768">
    <property type="entry name" value="PRK05365.1"/>
    <property type="match status" value="1"/>
</dbReference>
<evidence type="ECO:0000313" key="8">
    <source>
        <dbReference type="Proteomes" id="UP000028411"/>
    </source>
</evidence>
<keyword evidence="1 5" id="KW-0285">Flavoprotein</keyword>
<reference evidence="7 8" key="1">
    <citation type="submission" date="2014-02" db="EMBL/GenBank/DDBJ databases">
        <title>Whole genome sequence of Sphingobium chlorophenolicum NBRC 16172.</title>
        <authorList>
            <person name="Gan H.M."/>
            <person name="Gan H.Y."/>
            <person name="Chew T.H."/>
            <person name="Savka M.A."/>
        </authorList>
    </citation>
    <scope>NUCLEOTIDE SEQUENCE [LARGE SCALE GENOMIC DNA]</scope>
    <source>
        <strain evidence="7 8">NBRC 16172</strain>
    </source>
</reference>
<keyword evidence="2 5" id="KW-0288">FMN</keyword>
<dbReference type="Proteomes" id="UP000028411">
    <property type="component" value="Unassembled WGS sequence"/>
</dbReference>
<dbReference type="PANTHER" id="PTHR43543:SF1">
    <property type="entry name" value="MALONIC SEMIALDEHYDE REDUCTASE RUTE-RELATED"/>
    <property type="match status" value="1"/>
</dbReference>
<evidence type="ECO:0000256" key="5">
    <source>
        <dbReference type="HAMAP-Rule" id="MF_01204"/>
    </source>
</evidence>
<proteinExistence type="inferred from homology"/>
<dbReference type="CDD" id="cd02148">
    <property type="entry name" value="RutE-like"/>
    <property type="match status" value="1"/>
</dbReference>
<dbReference type="PANTHER" id="PTHR43543">
    <property type="entry name" value="MALONIC SEMIALDEHYDE REDUCTASE RUTE-RELATED"/>
    <property type="match status" value="1"/>
</dbReference>
<dbReference type="EC" id="1.-.-.-" evidence="5"/>
<comment type="caution">
    <text evidence="7">The sequence shown here is derived from an EMBL/GenBank/DDBJ whole genome shotgun (WGS) entry which is preliminary data.</text>
</comment>
<dbReference type="SUPFAM" id="SSF55469">
    <property type="entry name" value="FMN-dependent nitroreductase-like"/>
    <property type="match status" value="1"/>
</dbReference>
<evidence type="ECO:0000259" key="6">
    <source>
        <dbReference type="Pfam" id="PF00881"/>
    </source>
</evidence>
<dbReference type="Pfam" id="PF00881">
    <property type="entry name" value="Nitroreductase"/>
    <property type="match status" value="1"/>
</dbReference>
<protein>
    <recommendedName>
        <fullName evidence="5">Putative NADH dehydrogenase/NAD(P)H nitroreductase BV95_01901</fullName>
        <ecNumber evidence="5">1.-.-.-</ecNumber>
    </recommendedName>
</protein>
<evidence type="ECO:0000256" key="2">
    <source>
        <dbReference type="ARBA" id="ARBA00022643"/>
    </source>
</evidence>
<dbReference type="InterPro" id="IPR023936">
    <property type="entry name" value="RutE-like"/>
</dbReference>
<dbReference type="eggNOG" id="COG0778">
    <property type="taxonomic scope" value="Bacteria"/>
</dbReference>
<dbReference type="EMBL" id="JFHR01000017">
    <property type="protein sequence ID" value="KEQ53856.1"/>
    <property type="molecule type" value="Genomic_DNA"/>
</dbReference>
<comment type="similarity">
    <text evidence="5">Belongs to the nitroreductase family. HadB/RutE subfamily.</text>
</comment>
<dbReference type="InterPro" id="IPR029479">
    <property type="entry name" value="Nitroreductase"/>
</dbReference>
<name>A0A081RF83_SPHCR</name>
<evidence type="ECO:0000313" key="7">
    <source>
        <dbReference type="EMBL" id="KEQ53856.1"/>
    </source>
</evidence>
<keyword evidence="4 5" id="KW-0560">Oxidoreductase</keyword>
<evidence type="ECO:0000256" key="3">
    <source>
        <dbReference type="ARBA" id="ARBA00022857"/>
    </source>
</evidence>
<dbReference type="Gene3D" id="3.40.109.10">
    <property type="entry name" value="NADH Oxidase"/>
    <property type="match status" value="1"/>
</dbReference>